<accession>A0ABS4H253</accession>
<reference evidence="7 8" key="1">
    <citation type="submission" date="2021-03" db="EMBL/GenBank/DDBJ databases">
        <title>Genomic Encyclopedia of Type Strains, Phase IV (KMG-IV): sequencing the most valuable type-strain genomes for metagenomic binning, comparative biology and taxonomic classification.</title>
        <authorList>
            <person name="Goeker M."/>
        </authorList>
    </citation>
    <scope>NUCLEOTIDE SEQUENCE [LARGE SCALE GENOMIC DNA]</scope>
    <source>
        <strain evidence="7 8">DSM 23491</strain>
    </source>
</reference>
<keyword evidence="3 5" id="KW-1133">Transmembrane helix</keyword>
<feature type="transmembrane region" description="Helical" evidence="5">
    <location>
        <begin position="483"/>
        <end position="501"/>
    </location>
</feature>
<feature type="transmembrane region" description="Helical" evidence="5">
    <location>
        <begin position="86"/>
        <end position="105"/>
    </location>
</feature>
<organism evidence="7 8">
    <name type="scientific">Paenibacillus sediminis</name>
    <dbReference type="NCBI Taxonomy" id="664909"/>
    <lineage>
        <taxon>Bacteria</taxon>
        <taxon>Bacillati</taxon>
        <taxon>Bacillota</taxon>
        <taxon>Bacilli</taxon>
        <taxon>Bacillales</taxon>
        <taxon>Paenibacillaceae</taxon>
        <taxon>Paenibacillus</taxon>
    </lineage>
</organism>
<dbReference type="GO" id="GO:0016874">
    <property type="term" value="F:ligase activity"/>
    <property type="evidence" value="ECO:0007669"/>
    <property type="project" value="UniProtKB-KW"/>
</dbReference>
<feature type="transmembrane region" description="Helical" evidence="5">
    <location>
        <begin position="349"/>
        <end position="370"/>
    </location>
</feature>
<keyword evidence="7" id="KW-0436">Ligase</keyword>
<evidence type="ECO:0000313" key="7">
    <source>
        <dbReference type="EMBL" id="MBP1936609.1"/>
    </source>
</evidence>
<name>A0ABS4H253_9BACL</name>
<dbReference type="Proteomes" id="UP001519273">
    <property type="component" value="Unassembled WGS sequence"/>
</dbReference>
<dbReference type="InterPro" id="IPR007016">
    <property type="entry name" value="O-antigen_ligase-rel_domated"/>
</dbReference>
<comment type="caution">
    <text evidence="7">The sequence shown here is derived from an EMBL/GenBank/DDBJ whole genome shotgun (WGS) entry which is preliminary data.</text>
</comment>
<feature type="domain" description="O-antigen ligase-related" evidence="6">
    <location>
        <begin position="313"/>
        <end position="460"/>
    </location>
</feature>
<evidence type="ECO:0000256" key="4">
    <source>
        <dbReference type="ARBA" id="ARBA00023136"/>
    </source>
</evidence>
<dbReference type="Gene3D" id="1.25.40.10">
    <property type="entry name" value="Tetratricopeptide repeat domain"/>
    <property type="match status" value="1"/>
</dbReference>
<feature type="transmembrane region" description="Helical" evidence="5">
    <location>
        <begin position="272"/>
        <end position="292"/>
    </location>
</feature>
<keyword evidence="8" id="KW-1185">Reference proteome</keyword>
<dbReference type="EMBL" id="JAGGKP010000002">
    <property type="protein sequence ID" value="MBP1936609.1"/>
    <property type="molecule type" value="Genomic_DNA"/>
</dbReference>
<dbReference type="InterPro" id="IPR051533">
    <property type="entry name" value="WaaL-like"/>
</dbReference>
<feature type="transmembrane region" description="Helical" evidence="5">
    <location>
        <begin position="312"/>
        <end position="329"/>
    </location>
</feature>
<feature type="transmembrane region" description="Helical" evidence="5">
    <location>
        <begin position="202"/>
        <end position="221"/>
    </location>
</feature>
<dbReference type="InterPro" id="IPR011990">
    <property type="entry name" value="TPR-like_helical_dom_sf"/>
</dbReference>
<feature type="transmembrane region" description="Helical" evidence="5">
    <location>
        <begin position="55"/>
        <end position="74"/>
    </location>
</feature>
<feature type="transmembrane region" description="Helical" evidence="5">
    <location>
        <begin position="21"/>
        <end position="43"/>
    </location>
</feature>
<evidence type="ECO:0000256" key="5">
    <source>
        <dbReference type="SAM" id="Phobius"/>
    </source>
</evidence>
<gene>
    <name evidence="7" type="ORF">J2Z20_001490</name>
</gene>
<feature type="transmembrane region" description="Helical" evidence="5">
    <location>
        <begin position="233"/>
        <end position="266"/>
    </location>
</feature>
<feature type="transmembrane region" description="Helical" evidence="5">
    <location>
        <begin position="546"/>
        <end position="563"/>
    </location>
</feature>
<evidence type="ECO:0000313" key="8">
    <source>
        <dbReference type="Proteomes" id="UP001519273"/>
    </source>
</evidence>
<dbReference type="PANTHER" id="PTHR37422">
    <property type="entry name" value="TEICHURONIC ACID BIOSYNTHESIS PROTEIN TUAE"/>
    <property type="match status" value="1"/>
</dbReference>
<evidence type="ECO:0000259" key="6">
    <source>
        <dbReference type="Pfam" id="PF04932"/>
    </source>
</evidence>
<protein>
    <submittedName>
        <fullName evidence="7">O-antigen ligase/tetratricopeptide (TPR) repeat protein</fullName>
    </submittedName>
</protein>
<dbReference type="Pfam" id="PF04932">
    <property type="entry name" value="Wzy_C"/>
    <property type="match status" value="1"/>
</dbReference>
<keyword evidence="4 5" id="KW-0472">Membrane</keyword>
<comment type="subcellular location">
    <subcellularLocation>
        <location evidence="1">Membrane</location>
        <topology evidence="1">Multi-pass membrane protein</topology>
    </subcellularLocation>
</comment>
<dbReference type="RefSeq" id="WP_209847498.1">
    <property type="nucleotide sequence ID" value="NZ_CBCRVE010000003.1"/>
</dbReference>
<feature type="transmembrane region" description="Helical" evidence="5">
    <location>
        <begin position="447"/>
        <end position="471"/>
    </location>
</feature>
<dbReference type="PANTHER" id="PTHR37422:SF13">
    <property type="entry name" value="LIPOPOLYSACCHARIDE BIOSYNTHESIS PROTEIN PA4999-RELATED"/>
    <property type="match status" value="1"/>
</dbReference>
<evidence type="ECO:0000256" key="3">
    <source>
        <dbReference type="ARBA" id="ARBA00022989"/>
    </source>
</evidence>
<feature type="transmembrane region" description="Helical" evidence="5">
    <location>
        <begin position="111"/>
        <end position="131"/>
    </location>
</feature>
<sequence length="814" mass="92137">MSNPVYGKQTNTSRDVGNRSSLFWLVIIGVVLFLVWAPFQIALFNGQMLDFERPIYWAVFISSVLLLMMVAAFYKKFKLEDQRDALSLFVLLLPLTYIVSLFFAASHNLAVNMVLIQCIYASIFLITLYLLQDKLSNKIMQMTLMGVAYIIVLFGFLNWFGQGTFAAKLVDWFSPAVLNGKYNDAVMTDSNGLRLTSVFQYANTYAAFLMAILFAAVFNVTRLKKWYDQLLHGFMLVPIIVSLLLTLSRGGLVMLPVAFVILLLLLKPAKQILWFIYCAIAGAASLAIISHVTDLGLSLNQKYNGSDAAKGWAYLLIASAIVAILVWLIERFLAPRLDKGLQGLASRKLSNLWIPLGSLVAGALLILLFVGTSLKNILPHNILVRVENINFNQHSVLERFTFYKDATKLLADYPIFGAGGGAWATLYEKYQNNPYTSRQAHNFFLQYLVEVGIVGFIVFMAFMIFIFYKYIRSYLKSDEEQRESHFIYFILTMSILLHSILDFNMSYVFMGILVFIGFGGMASVIEAKPLKKFTLQAPTMRSVYTILLTLASIVLVFVSLRYVSASSSALEARAIISTSNSYEELRKPLDKELKIRSTHPDTVLLMTSLLEQMYKQTQNDAYYKEAYTLLTKALKDEPYNKNLLNQLITMDELKNQQAEAFKVLKEHVNTFKWDINWYESLIAKAYELGSTDAAKKDEYFNTGLTAYNEILKGVAYLKTLPKGQFPGRPFEVTPTIALHAGKMYYMSNKPDQAAAALKLGLNQNLNDATNREIARWYLAALQKQGTNDQNVYDQLIKVDPSEKNQIKQIVSLKL</sequence>
<evidence type="ECO:0000256" key="1">
    <source>
        <dbReference type="ARBA" id="ARBA00004141"/>
    </source>
</evidence>
<evidence type="ECO:0000256" key="2">
    <source>
        <dbReference type="ARBA" id="ARBA00022692"/>
    </source>
</evidence>
<feature type="transmembrane region" description="Helical" evidence="5">
    <location>
        <begin position="143"/>
        <end position="161"/>
    </location>
</feature>
<keyword evidence="2 5" id="KW-0812">Transmembrane</keyword>
<feature type="transmembrane region" description="Helical" evidence="5">
    <location>
        <begin position="507"/>
        <end position="525"/>
    </location>
</feature>
<proteinExistence type="predicted"/>